<feature type="region of interest" description="Disordered" evidence="1">
    <location>
        <begin position="1"/>
        <end position="63"/>
    </location>
</feature>
<protein>
    <submittedName>
        <fullName evidence="2">Uncharacterized protein</fullName>
    </submittedName>
</protein>
<proteinExistence type="predicted"/>
<comment type="caution">
    <text evidence="2">The sequence shown here is derived from an EMBL/GenBank/DDBJ whole genome shotgun (WGS) entry which is preliminary data.</text>
</comment>
<name>A0ABN9R5X1_9DINO</name>
<reference evidence="2" key="1">
    <citation type="submission" date="2023-10" db="EMBL/GenBank/DDBJ databases">
        <authorList>
            <person name="Chen Y."/>
            <person name="Shah S."/>
            <person name="Dougan E. K."/>
            <person name="Thang M."/>
            <person name="Chan C."/>
        </authorList>
    </citation>
    <scope>NUCLEOTIDE SEQUENCE [LARGE SCALE GENOMIC DNA]</scope>
</reference>
<evidence type="ECO:0000256" key="1">
    <source>
        <dbReference type="SAM" id="MobiDB-lite"/>
    </source>
</evidence>
<feature type="non-terminal residue" evidence="2">
    <location>
        <position position="1"/>
    </location>
</feature>
<keyword evidence="3" id="KW-1185">Reference proteome</keyword>
<evidence type="ECO:0000313" key="3">
    <source>
        <dbReference type="Proteomes" id="UP001189429"/>
    </source>
</evidence>
<sequence>QEALTTSRSPPRRWPPPPESWWGHWSVPPPPRRSARRRARRAGAAASWRRARPSGAWGSSPSTCRTSPAALLLGGRRVLARVGAVLAEPLPQGRALAKWAVKHGEILGLDGRAIGRAGAGTTEVVLADALRRVDVSLRSDVDAGVDAAELLPSWTLWRRSWPRRLRRRRGAEAGLALSGCPGASCSGARARGSSSIARPATLCWRSAARGAASLTCRAPRQRSTPRRCRCGRGAPQRCRPAGSRCRARSRGAPRFATGSRWRAVAAAGPCPGRAAWTSWRRTRDLPSTRPGSSGRGTWPSWGSGLCWRQAAAPLPSGRGQGCRSDSCSGEASWLAHSCCGLREMFLFYTSELCSKVITVDVDRERRSRRVAHRRSRCARFGGLRMGFSPFGFQHFGEVASAVQVAAQPAPTGRCPCRMGFSGERQRRYFFNAMQGDRAMQWNRFSAPDL</sequence>
<dbReference type="EMBL" id="CAUYUJ010005468">
    <property type="protein sequence ID" value="CAK0813758.1"/>
    <property type="molecule type" value="Genomic_DNA"/>
</dbReference>
<accession>A0ABN9R5X1</accession>
<organism evidence="2 3">
    <name type="scientific">Prorocentrum cordatum</name>
    <dbReference type="NCBI Taxonomy" id="2364126"/>
    <lineage>
        <taxon>Eukaryota</taxon>
        <taxon>Sar</taxon>
        <taxon>Alveolata</taxon>
        <taxon>Dinophyceae</taxon>
        <taxon>Prorocentrales</taxon>
        <taxon>Prorocentraceae</taxon>
        <taxon>Prorocentrum</taxon>
    </lineage>
</organism>
<dbReference type="Proteomes" id="UP001189429">
    <property type="component" value="Unassembled WGS sequence"/>
</dbReference>
<feature type="compositionally biased region" description="Low complexity" evidence="1">
    <location>
        <begin position="42"/>
        <end position="57"/>
    </location>
</feature>
<evidence type="ECO:0000313" key="2">
    <source>
        <dbReference type="EMBL" id="CAK0813758.1"/>
    </source>
</evidence>
<gene>
    <name evidence="2" type="ORF">PCOR1329_LOCUS17572</name>
</gene>